<sequence>MAPLLLPYRLVALQPETMDPLDPEQQETSYQPPELDSRGSEPSLGFWGNSRRVQSWPSGLPVSCSSLSVCSSSSPRPSTRFEYSRDVSLSPPSGACYAHAQQPLDRWLIVEIASTHLFTLLRVPPKSPRSTKLMKGSWPNNSPQAGMADPSDLNLDAPSDLQDIPDLAMQLLPPPEATYPDKASLLTAVQSHGKAHGYNVVVKSSSTPTEKKPGRTAKVWLRCDRGGHYRPRNGLTEETRKRRRTSRLMDCPFMLVAAGSPGIWSLTVLNPTHNHGPIVDKPRQPPHHKVRKGQVAAAPYDWPHDCTFTPYTTALVIIDMQKDFCAPGGYMHYQGYDISPAQALIPKLQHLLQAFRSAGFPVYHTREGHRPDLSTLSSREAYRSRNNATGLGIGSPGPMGRLLIRGEMGHDIVDELYPIQGEPIIDKPGRGAFTYTDFELLLRIKNIKNIVIAGVTTDVCVSTTMREANDRGFDCVVLDDGTAAAEPGLHTATMESVKMEGGIFGAVAKLEDVIQGVENFKAATMKKQPPQMAG</sequence>
<dbReference type="InterPro" id="IPR050272">
    <property type="entry name" value="Isochorismatase-like_hydrls"/>
</dbReference>
<organism evidence="5 6">
    <name type="scientific">Penicillium brasilianum</name>
    <dbReference type="NCBI Taxonomy" id="104259"/>
    <lineage>
        <taxon>Eukaryota</taxon>
        <taxon>Fungi</taxon>
        <taxon>Dikarya</taxon>
        <taxon>Ascomycota</taxon>
        <taxon>Pezizomycotina</taxon>
        <taxon>Eurotiomycetes</taxon>
        <taxon>Eurotiomycetidae</taxon>
        <taxon>Eurotiales</taxon>
        <taxon>Aspergillaceae</taxon>
        <taxon>Penicillium</taxon>
    </lineage>
</organism>
<feature type="region of interest" description="Disordered" evidence="3">
    <location>
        <begin position="15"/>
        <end position="43"/>
    </location>
</feature>
<dbReference type="PANTHER" id="PTHR43540">
    <property type="entry name" value="PEROXYUREIDOACRYLATE/UREIDOACRYLATE AMIDOHYDROLASE-RELATED"/>
    <property type="match status" value="1"/>
</dbReference>
<dbReference type="CDD" id="cd00431">
    <property type="entry name" value="cysteine_hydrolases"/>
    <property type="match status" value="1"/>
</dbReference>
<gene>
    <name evidence="5" type="ORF">PEBR_23705</name>
</gene>
<keyword evidence="2 5" id="KW-0378">Hydrolase</keyword>
<accession>A0A1S9RKM1</accession>
<dbReference type="Proteomes" id="UP000190744">
    <property type="component" value="Unassembled WGS sequence"/>
</dbReference>
<evidence type="ECO:0000256" key="1">
    <source>
        <dbReference type="ARBA" id="ARBA00006336"/>
    </source>
</evidence>
<dbReference type="PANTHER" id="PTHR43540:SF9">
    <property type="entry name" value="FAMILY HYDROLASE, PUTATIVE (AFU_ORTHOLOGUE AFUA_2G08700)-RELATED"/>
    <property type="match status" value="1"/>
</dbReference>
<evidence type="ECO:0000313" key="6">
    <source>
        <dbReference type="Proteomes" id="UP000190744"/>
    </source>
</evidence>
<name>A0A1S9RKM1_PENBI</name>
<dbReference type="InterPro" id="IPR000868">
    <property type="entry name" value="Isochorismatase-like_dom"/>
</dbReference>
<feature type="domain" description="Isochorismatase-like" evidence="4">
    <location>
        <begin position="313"/>
        <end position="502"/>
    </location>
</feature>
<dbReference type="Gene3D" id="3.40.50.850">
    <property type="entry name" value="Isochorismatase-like"/>
    <property type="match status" value="1"/>
</dbReference>
<evidence type="ECO:0000256" key="2">
    <source>
        <dbReference type="ARBA" id="ARBA00022801"/>
    </source>
</evidence>
<reference evidence="6" key="1">
    <citation type="submission" date="2015-09" db="EMBL/GenBank/DDBJ databases">
        <authorList>
            <person name="Fill T.P."/>
            <person name="Baretta J.F."/>
            <person name="de Almeida L.G."/>
            <person name="Rocha M."/>
            <person name="de Souza D.H."/>
            <person name="Malavazi I."/>
            <person name="Cerdeira L.T."/>
            <person name="Hong H."/>
            <person name="Samborskyy M."/>
            <person name="de Vasconcelos A.T."/>
            <person name="Leadlay P."/>
            <person name="Rodrigues-Filho E."/>
        </authorList>
    </citation>
    <scope>NUCLEOTIDE SEQUENCE [LARGE SCALE GENOMIC DNA]</scope>
    <source>
        <strain evidence="6">LaBioMMi 136</strain>
    </source>
</reference>
<comment type="caution">
    <text evidence="5">The sequence shown here is derived from an EMBL/GenBank/DDBJ whole genome shotgun (WGS) entry which is preliminary data.</text>
</comment>
<dbReference type="Pfam" id="PF00857">
    <property type="entry name" value="Isochorismatase"/>
    <property type="match status" value="1"/>
</dbReference>
<dbReference type="SUPFAM" id="SSF52499">
    <property type="entry name" value="Isochorismatase-like hydrolases"/>
    <property type="match status" value="1"/>
</dbReference>
<feature type="region of interest" description="Disordered" evidence="3">
    <location>
        <begin position="129"/>
        <end position="148"/>
    </location>
</feature>
<dbReference type="EMBL" id="LJBN01000158">
    <property type="protein sequence ID" value="OOQ86057.1"/>
    <property type="molecule type" value="Genomic_DNA"/>
</dbReference>
<proteinExistence type="inferred from homology"/>
<evidence type="ECO:0000256" key="3">
    <source>
        <dbReference type="SAM" id="MobiDB-lite"/>
    </source>
</evidence>
<dbReference type="AlphaFoldDB" id="A0A1S9RKM1"/>
<evidence type="ECO:0000259" key="4">
    <source>
        <dbReference type="Pfam" id="PF00857"/>
    </source>
</evidence>
<evidence type="ECO:0000313" key="5">
    <source>
        <dbReference type="EMBL" id="OOQ86057.1"/>
    </source>
</evidence>
<dbReference type="InterPro" id="IPR036380">
    <property type="entry name" value="Isochorismatase-like_sf"/>
</dbReference>
<dbReference type="GO" id="GO:0016787">
    <property type="term" value="F:hydrolase activity"/>
    <property type="evidence" value="ECO:0007669"/>
    <property type="project" value="UniProtKB-KW"/>
</dbReference>
<comment type="similarity">
    <text evidence="1">Belongs to the isochorismatase family.</text>
</comment>
<protein>
    <submittedName>
        <fullName evidence="5">Putative isochorismatase family hydrolase</fullName>
    </submittedName>
</protein>